<dbReference type="SMART" id="SM00066">
    <property type="entry name" value="GAL4"/>
    <property type="match status" value="1"/>
</dbReference>
<name>A0A5N6KY18_9ROSI</name>
<dbReference type="Pfam" id="PF00172">
    <property type="entry name" value="Zn_clus"/>
    <property type="match status" value="1"/>
</dbReference>
<dbReference type="GO" id="GO:0005634">
    <property type="term" value="C:nucleus"/>
    <property type="evidence" value="ECO:0007669"/>
    <property type="project" value="TreeGrafter"/>
</dbReference>
<organism evidence="3 4">
    <name type="scientific">Carpinus fangiana</name>
    <dbReference type="NCBI Taxonomy" id="176857"/>
    <lineage>
        <taxon>Eukaryota</taxon>
        <taxon>Viridiplantae</taxon>
        <taxon>Streptophyta</taxon>
        <taxon>Embryophyta</taxon>
        <taxon>Tracheophyta</taxon>
        <taxon>Spermatophyta</taxon>
        <taxon>Magnoliopsida</taxon>
        <taxon>eudicotyledons</taxon>
        <taxon>Gunneridae</taxon>
        <taxon>Pentapetalae</taxon>
        <taxon>rosids</taxon>
        <taxon>fabids</taxon>
        <taxon>Fagales</taxon>
        <taxon>Betulaceae</taxon>
        <taxon>Carpinus</taxon>
    </lineage>
</organism>
<dbReference type="CDD" id="cd00067">
    <property type="entry name" value="GAL4"/>
    <property type="match status" value="1"/>
</dbReference>
<comment type="caution">
    <text evidence="3">The sequence shown here is derived from an EMBL/GenBank/DDBJ whole genome shotgun (WGS) entry which is preliminary data.</text>
</comment>
<dbReference type="SUPFAM" id="SSF57701">
    <property type="entry name" value="Zn2/Cys6 DNA-binding domain"/>
    <property type="match status" value="1"/>
</dbReference>
<dbReference type="GO" id="GO:0045944">
    <property type="term" value="P:positive regulation of transcription by RNA polymerase II"/>
    <property type="evidence" value="ECO:0007669"/>
    <property type="project" value="TreeGrafter"/>
</dbReference>
<dbReference type="InterPro" id="IPR052780">
    <property type="entry name" value="AAA_Catabolism_Regulators"/>
</dbReference>
<feature type="region of interest" description="Disordered" evidence="1">
    <location>
        <begin position="430"/>
        <end position="453"/>
    </location>
</feature>
<dbReference type="InterPro" id="IPR036864">
    <property type="entry name" value="Zn2-C6_fun-type_DNA-bd_sf"/>
</dbReference>
<accession>A0A5N6KY18</accession>
<feature type="region of interest" description="Disordered" evidence="1">
    <location>
        <begin position="373"/>
        <end position="399"/>
    </location>
</feature>
<dbReference type="GO" id="GO:0000981">
    <property type="term" value="F:DNA-binding transcription factor activity, RNA polymerase II-specific"/>
    <property type="evidence" value="ECO:0007669"/>
    <property type="project" value="InterPro"/>
</dbReference>
<gene>
    <name evidence="3" type="ORF">FH972_024445</name>
</gene>
<feature type="region of interest" description="Disordered" evidence="1">
    <location>
        <begin position="654"/>
        <end position="678"/>
    </location>
</feature>
<evidence type="ECO:0000256" key="1">
    <source>
        <dbReference type="SAM" id="MobiDB-lite"/>
    </source>
</evidence>
<feature type="compositionally biased region" description="Acidic residues" evidence="1">
    <location>
        <begin position="582"/>
        <end position="593"/>
    </location>
</feature>
<feature type="compositionally biased region" description="Acidic residues" evidence="1">
    <location>
        <begin position="94"/>
        <end position="123"/>
    </location>
</feature>
<reference evidence="3 4" key="1">
    <citation type="submission" date="2019-06" db="EMBL/GenBank/DDBJ databases">
        <title>A chromosomal-level reference genome of Carpinus fangiana (Coryloideae, Betulaceae).</title>
        <authorList>
            <person name="Yang X."/>
            <person name="Wang Z."/>
            <person name="Zhang L."/>
            <person name="Hao G."/>
            <person name="Liu J."/>
            <person name="Yang Y."/>
        </authorList>
    </citation>
    <scope>NUCLEOTIDE SEQUENCE [LARGE SCALE GENOMIC DNA]</scope>
    <source>
        <strain evidence="3">Cfa_2016G</strain>
        <tissue evidence="3">Leaf</tissue>
    </source>
</reference>
<feature type="compositionally biased region" description="Acidic residues" evidence="1">
    <location>
        <begin position="28"/>
        <end position="37"/>
    </location>
</feature>
<feature type="compositionally biased region" description="Polar residues" evidence="1">
    <location>
        <begin position="1350"/>
        <end position="1364"/>
    </location>
</feature>
<proteinExistence type="predicted"/>
<feature type="compositionally biased region" description="Low complexity" evidence="1">
    <location>
        <begin position="666"/>
        <end position="678"/>
    </location>
</feature>
<keyword evidence="4" id="KW-1185">Reference proteome</keyword>
<dbReference type="PROSITE" id="PS00463">
    <property type="entry name" value="ZN2_CY6_FUNGAL_1"/>
    <property type="match status" value="1"/>
</dbReference>
<dbReference type="InterPro" id="IPR025451">
    <property type="entry name" value="DUF4211"/>
</dbReference>
<dbReference type="EMBL" id="VIBQ01000017">
    <property type="protein sequence ID" value="KAB8360709.1"/>
    <property type="molecule type" value="Genomic_DNA"/>
</dbReference>
<protein>
    <recommendedName>
        <fullName evidence="2">Zn(2)-C6 fungal-type domain-containing protein</fullName>
    </recommendedName>
</protein>
<dbReference type="GO" id="GO:0008270">
    <property type="term" value="F:zinc ion binding"/>
    <property type="evidence" value="ECO:0007669"/>
    <property type="project" value="InterPro"/>
</dbReference>
<dbReference type="CDD" id="cd12148">
    <property type="entry name" value="fungal_TF_MHR"/>
    <property type="match status" value="1"/>
</dbReference>
<dbReference type="GO" id="GO:0009074">
    <property type="term" value="P:aromatic amino acid family catabolic process"/>
    <property type="evidence" value="ECO:0007669"/>
    <property type="project" value="TreeGrafter"/>
</dbReference>
<feature type="region of interest" description="Disordered" evidence="1">
    <location>
        <begin position="511"/>
        <end position="593"/>
    </location>
</feature>
<dbReference type="OrthoDB" id="2262349at2759"/>
<feature type="compositionally biased region" description="Low complexity" evidence="1">
    <location>
        <begin position="1217"/>
        <end position="1228"/>
    </location>
</feature>
<dbReference type="PROSITE" id="PS50048">
    <property type="entry name" value="ZN2_CY6_FUNGAL_2"/>
    <property type="match status" value="1"/>
</dbReference>
<feature type="compositionally biased region" description="Low complexity" evidence="1">
    <location>
        <begin position="380"/>
        <end position="389"/>
    </location>
</feature>
<dbReference type="PANTHER" id="PTHR31644:SF2">
    <property type="entry name" value="TRANSCRIPTIONAL ACTIVATOR ARO80-RELATED"/>
    <property type="match status" value="1"/>
</dbReference>
<feature type="compositionally biased region" description="Polar residues" evidence="1">
    <location>
        <begin position="1334"/>
        <end position="1343"/>
    </location>
</feature>
<evidence type="ECO:0000259" key="2">
    <source>
        <dbReference type="PROSITE" id="PS50048"/>
    </source>
</evidence>
<evidence type="ECO:0000313" key="3">
    <source>
        <dbReference type="EMBL" id="KAB8360709.1"/>
    </source>
</evidence>
<sequence length="1462" mass="162097">MDGDESEDLPVPSRRRGRLETPRRSSIEEADLQEDLEFLAPSDGEGAVVDEDTPRPGRPRSAVKTAKQKALDMLKRKRQKSNTGLSSDAAVAISDDDDEDDAYATEDEEPTAEDWNDPGEPEEDWIVDEEDAEPVEMPVEFRLRTMKPKELFKIAVEWYVQKKINPGFDRDNNAYHIAFLRLSDFVTGMGGSKYRSSVWTPMFLRALLARPILEESHFAGDAMMRDRCDACNRSGHPATYEVRFQGKPYDKHSLEEFSDDEDDTGQETELPSAGQVYYIGKFCMRNARVAHQLHHWQFHLGEWISDYLDEQGHLTPEKILRRDGQSTRKRHRAANKIVEKMDESGEIKTLYRDFKHEIDAAQTGEAELWKLHPRSGSCGTAAPRRSPTPSRHPHPGPSSFTLPLPCTSVGCGADQLEYARPWPTLLLSLSSRSRRPPRRPPVPPGRISGPIKVRYERPPPLSAQTITTDSFALACFPCRQRKVKCDLGKPDDPSPPCLRCRRESKECTFALTRRKAPTQKRSADDALDDEDDGPSRPRSDSFKRVKTDLHGTALTDSPRTPGGSVARNTPLRRPSDKNKTEEPEEEEDTAINDDTAELLQRSEMHNGPDAMAALATIAAAHGRSSSINASARPTTVRDSANAFGAGISTASPIYRTASMDGPHNISTTSPYSDSPSFSSQGKSEALRAWSRVRFVRSGMFTAAEGVAFVQYFYRYLNPLTPVTVPHYQDPSTHARLLTDEPVLAVTLLTIASRYMKLTGPGADTRAFTIHEKLWIHLKAQIQRVYLGQEQFGGGFCGAGRPNDYKSQGQTSLRTLGTVESLLLLTEWHARALHFPPGADSEELLDEDFRTATFNDHTSSNEESFSASAASQQIDHWLEPCWRSDRMVWSLLSSAISLAAELGVFTHSTDDSATDGNPYNRRRENVRRLIYIYVTQTSGRLSLPSLIPDSFSTGLFANGQPRMEQEQARTPFAHPAGPTPPHNYIQEINLYFWHGICKLFQECNTVLFATKEMPHRIISDGSYVQLLQRFESSAQEWQREFRACKVIPTHMCHILNIEYEYARVYANSLALTAVVERCTANTSAGNNGIIPPGTLFKSVEGDRRYLQIIVKASQNLLRSVVEGLLPHEYLKHSPARTYIRIIAVSMMLLKTIALGAAGDEVDQCIKLLRRATSALRTCVVDDVHVSTSVAGLIEVLTQRASARLVRIRTKKDGDDLRNGNNIGEAGANISRDGPGSRSQTDRIAARSRQQSAQQASNNLPTVTSPTLSNSGGYQTYAQPYAFNSFSENITSPAFDPLNPNFSIMPPASYNASEGIFGSMSYENFDANNLFSPGVNSGRNGSATPSLGHANVGSTPNGQQSGNSFDPGNDWVALPLDALFNHSFGNDVTQTGYGPDVGGRDMLNLLLMDDPVASISILFGKLPCLKALRMAVTWPVPTGTGGIHLSQLADLPVWRDQPHESKKR</sequence>
<feature type="compositionally biased region" description="Low complexity" evidence="1">
    <location>
        <begin position="1245"/>
        <end position="1255"/>
    </location>
</feature>
<dbReference type="PANTHER" id="PTHR31644">
    <property type="entry name" value="TRANSCRIPTIONAL ACTIVATOR ARO80-RELATED"/>
    <property type="match status" value="1"/>
</dbReference>
<dbReference type="Gene3D" id="4.10.240.10">
    <property type="entry name" value="Zn(2)-C6 fungal-type DNA-binding domain"/>
    <property type="match status" value="1"/>
</dbReference>
<evidence type="ECO:0000313" key="4">
    <source>
        <dbReference type="Proteomes" id="UP000327013"/>
    </source>
</evidence>
<feature type="compositionally biased region" description="Basic and acidic residues" evidence="1">
    <location>
        <begin position="18"/>
        <end position="27"/>
    </location>
</feature>
<dbReference type="Pfam" id="PF13926">
    <property type="entry name" value="DUF4211"/>
    <property type="match status" value="1"/>
</dbReference>
<feature type="compositionally biased region" description="Polar residues" evidence="1">
    <location>
        <begin position="1256"/>
        <end position="1269"/>
    </location>
</feature>
<feature type="region of interest" description="Disordered" evidence="1">
    <location>
        <begin position="1334"/>
        <end position="1364"/>
    </location>
</feature>
<feature type="region of interest" description="Disordered" evidence="1">
    <location>
        <begin position="1"/>
        <end position="123"/>
    </location>
</feature>
<dbReference type="InterPro" id="IPR001138">
    <property type="entry name" value="Zn2Cys6_DnaBD"/>
</dbReference>
<feature type="region of interest" description="Disordered" evidence="1">
    <location>
        <begin position="1212"/>
        <end position="1269"/>
    </location>
</feature>
<feature type="compositionally biased region" description="Basic and acidic residues" evidence="1">
    <location>
        <begin position="533"/>
        <end position="549"/>
    </location>
</feature>
<feature type="domain" description="Zn(2)-C6 fungal-type" evidence="2">
    <location>
        <begin position="474"/>
        <end position="509"/>
    </location>
</feature>
<dbReference type="Proteomes" id="UP000327013">
    <property type="component" value="Unassembled WGS sequence"/>
</dbReference>